<dbReference type="PANTHER" id="PTHR20855:SF3">
    <property type="entry name" value="LD03007P"/>
    <property type="match status" value="1"/>
</dbReference>
<dbReference type="PANTHER" id="PTHR20855">
    <property type="entry name" value="ADIPOR/PROGESTIN RECEPTOR-RELATED"/>
    <property type="match status" value="1"/>
</dbReference>
<keyword evidence="5 7" id="KW-1133">Transmembrane helix</keyword>
<dbReference type="Proteomes" id="UP000708576">
    <property type="component" value="Unassembled WGS sequence"/>
</dbReference>
<gene>
    <name evidence="8" type="ORF">KEM10_09465</name>
</gene>
<evidence type="ECO:0000313" key="8">
    <source>
        <dbReference type="EMBL" id="MBS2098508.1"/>
    </source>
</evidence>
<dbReference type="NCBIfam" id="TIGR01065">
    <property type="entry name" value="hlyIII"/>
    <property type="match status" value="1"/>
</dbReference>
<keyword evidence="9" id="KW-1185">Reference proteome</keyword>
<feature type="transmembrane region" description="Helical" evidence="7">
    <location>
        <begin position="190"/>
        <end position="209"/>
    </location>
</feature>
<protein>
    <submittedName>
        <fullName evidence="8">Hemolysin III family protein</fullName>
    </submittedName>
</protein>
<organism evidence="8 9">
    <name type="scientific">Carboxylicivirga linearis</name>
    <dbReference type="NCBI Taxonomy" id="1628157"/>
    <lineage>
        <taxon>Bacteria</taxon>
        <taxon>Pseudomonadati</taxon>
        <taxon>Bacteroidota</taxon>
        <taxon>Bacteroidia</taxon>
        <taxon>Marinilabiliales</taxon>
        <taxon>Marinilabiliaceae</taxon>
        <taxon>Carboxylicivirga</taxon>
    </lineage>
</organism>
<reference evidence="8 9" key="1">
    <citation type="journal article" date="2015" name="Int. J. Syst. Evol. Microbiol.">
        <title>Carboxylicivirga linearis sp. nov., isolated from a sea cucumber culture pond.</title>
        <authorList>
            <person name="Wang F.Q."/>
            <person name="Zhou Y.X."/>
            <person name="Lin X.Z."/>
            <person name="Chen G.J."/>
            <person name="Du Z.J."/>
        </authorList>
    </citation>
    <scope>NUCLEOTIDE SEQUENCE [LARGE SCALE GENOMIC DNA]</scope>
    <source>
        <strain evidence="8 9">FB218</strain>
    </source>
</reference>
<feature type="transmembrane region" description="Helical" evidence="7">
    <location>
        <begin position="164"/>
        <end position="183"/>
    </location>
</feature>
<accession>A0ABS5JUB9</accession>
<feature type="transmembrane region" description="Helical" evidence="7">
    <location>
        <begin position="107"/>
        <end position="128"/>
    </location>
</feature>
<evidence type="ECO:0000256" key="5">
    <source>
        <dbReference type="ARBA" id="ARBA00022989"/>
    </source>
</evidence>
<keyword evidence="3" id="KW-1003">Cell membrane</keyword>
<sequence>MKNTVKYYSKNEEQLNVISHFIGFLGGLIAFAFLVVKSIQMQSYIHFGVYVIYSLCIITLFAASTLYHNSKQDDVRARLKVFDHCAIYLLIAGSYVPFIVLGVNNTWGYSILALVWLLAIAGIILKLFFTGRFKLLSTISYVLLGWIVVIAAKSLIESLSTEALWGLAIGGAFYTVGAVLYMIKQLPFNHAIFHIFVLAGAFSHFWAVYNYL</sequence>
<comment type="caution">
    <text evidence="8">The sequence shown here is derived from an EMBL/GenBank/DDBJ whole genome shotgun (WGS) entry which is preliminary data.</text>
</comment>
<dbReference type="Pfam" id="PF03006">
    <property type="entry name" value="HlyIII"/>
    <property type="match status" value="1"/>
</dbReference>
<evidence type="ECO:0000256" key="6">
    <source>
        <dbReference type="ARBA" id="ARBA00023136"/>
    </source>
</evidence>
<dbReference type="EMBL" id="JAGUCO010000005">
    <property type="protein sequence ID" value="MBS2098508.1"/>
    <property type="molecule type" value="Genomic_DNA"/>
</dbReference>
<feature type="transmembrane region" description="Helical" evidence="7">
    <location>
        <begin position="45"/>
        <end position="69"/>
    </location>
</feature>
<keyword evidence="6 7" id="KW-0472">Membrane</keyword>
<evidence type="ECO:0000256" key="7">
    <source>
        <dbReference type="SAM" id="Phobius"/>
    </source>
</evidence>
<evidence type="ECO:0000256" key="4">
    <source>
        <dbReference type="ARBA" id="ARBA00022692"/>
    </source>
</evidence>
<comment type="similarity">
    <text evidence="2">Belongs to the UPF0073 (Hly-III) family.</text>
</comment>
<feature type="transmembrane region" description="Helical" evidence="7">
    <location>
        <begin position="21"/>
        <end position="39"/>
    </location>
</feature>
<evidence type="ECO:0000256" key="2">
    <source>
        <dbReference type="ARBA" id="ARBA00008488"/>
    </source>
</evidence>
<keyword evidence="4 7" id="KW-0812">Transmembrane</keyword>
<name>A0ABS5JUB9_9BACT</name>
<evidence type="ECO:0000313" key="9">
    <source>
        <dbReference type="Proteomes" id="UP000708576"/>
    </source>
</evidence>
<comment type="subcellular location">
    <subcellularLocation>
        <location evidence="1">Cell membrane</location>
        <topology evidence="1">Multi-pass membrane protein</topology>
    </subcellularLocation>
</comment>
<evidence type="ECO:0000256" key="3">
    <source>
        <dbReference type="ARBA" id="ARBA00022475"/>
    </source>
</evidence>
<dbReference type="RefSeq" id="WP_212215747.1">
    <property type="nucleotide sequence ID" value="NZ_JAGUCO010000005.1"/>
</dbReference>
<dbReference type="InterPro" id="IPR004254">
    <property type="entry name" value="AdipoR/HlyIII-related"/>
</dbReference>
<feature type="transmembrane region" description="Helical" evidence="7">
    <location>
        <begin position="135"/>
        <end position="152"/>
    </location>
</feature>
<proteinExistence type="inferred from homology"/>
<evidence type="ECO:0000256" key="1">
    <source>
        <dbReference type="ARBA" id="ARBA00004651"/>
    </source>
</evidence>
<dbReference type="InterPro" id="IPR005744">
    <property type="entry name" value="Hy-lIII"/>
</dbReference>
<feature type="transmembrane region" description="Helical" evidence="7">
    <location>
        <begin position="81"/>
        <end position="101"/>
    </location>
</feature>